<accession>A0A9E5MMI0</accession>
<feature type="domain" description="Integrase catalytic" evidence="3">
    <location>
        <begin position="127"/>
        <end position="309"/>
    </location>
</feature>
<dbReference type="GO" id="GO:0003676">
    <property type="term" value="F:nucleic acid binding"/>
    <property type="evidence" value="ECO:0007669"/>
    <property type="project" value="InterPro"/>
</dbReference>
<dbReference type="RefSeq" id="WP_167188054.1">
    <property type="nucleotide sequence ID" value="NZ_JAAONZ010000011.1"/>
</dbReference>
<dbReference type="SUPFAM" id="SSF53098">
    <property type="entry name" value="Ribonuclease H-like"/>
    <property type="match status" value="1"/>
</dbReference>
<evidence type="ECO:0000256" key="1">
    <source>
        <dbReference type="ARBA" id="ARBA00009277"/>
    </source>
</evidence>
<dbReference type="GO" id="GO:0015074">
    <property type="term" value="P:DNA integration"/>
    <property type="evidence" value="ECO:0007669"/>
    <property type="project" value="InterPro"/>
</dbReference>
<dbReference type="Proteomes" id="UP000787472">
    <property type="component" value="Unassembled WGS sequence"/>
</dbReference>
<dbReference type="InterPro" id="IPR001584">
    <property type="entry name" value="Integrase_cat-core"/>
</dbReference>
<reference evidence="4" key="1">
    <citation type="submission" date="2020-03" db="EMBL/GenBank/DDBJ databases">
        <authorList>
            <person name="Guo F."/>
        </authorList>
    </citation>
    <scope>NUCLEOTIDE SEQUENCE</scope>
    <source>
        <strain evidence="4">JCM 30134</strain>
    </source>
</reference>
<dbReference type="NCBIfam" id="NF033546">
    <property type="entry name" value="transpos_IS21"/>
    <property type="match status" value="1"/>
</dbReference>
<feature type="compositionally biased region" description="Polar residues" evidence="2">
    <location>
        <begin position="235"/>
        <end position="244"/>
    </location>
</feature>
<evidence type="ECO:0000313" key="4">
    <source>
        <dbReference type="EMBL" id="NHO66725.1"/>
    </source>
</evidence>
<dbReference type="PANTHER" id="PTHR35004:SF7">
    <property type="entry name" value="INTEGRASE PROTEIN"/>
    <property type="match status" value="1"/>
</dbReference>
<comment type="caution">
    <text evidence="4">The sequence shown here is derived from an EMBL/GenBank/DDBJ whole genome shotgun (WGS) entry which is preliminary data.</text>
</comment>
<feature type="region of interest" description="Disordered" evidence="2">
    <location>
        <begin position="234"/>
        <end position="253"/>
    </location>
</feature>
<keyword evidence="5" id="KW-1185">Reference proteome</keyword>
<dbReference type="PROSITE" id="PS50994">
    <property type="entry name" value="INTEGRASE"/>
    <property type="match status" value="1"/>
</dbReference>
<dbReference type="AlphaFoldDB" id="A0A9E5MMI0"/>
<dbReference type="Gene3D" id="3.30.420.10">
    <property type="entry name" value="Ribonuclease H-like superfamily/Ribonuclease H"/>
    <property type="match status" value="1"/>
</dbReference>
<dbReference type="PANTHER" id="PTHR35004">
    <property type="entry name" value="TRANSPOSASE RV3428C-RELATED"/>
    <property type="match status" value="1"/>
</dbReference>
<proteinExistence type="inferred from homology"/>
<evidence type="ECO:0000259" key="3">
    <source>
        <dbReference type="PROSITE" id="PS50994"/>
    </source>
</evidence>
<dbReference type="InterPro" id="IPR036397">
    <property type="entry name" value="RNaseH_sf"/>
</dbReference>
<gene>
    <name evidence="4" type="ORF">G8770_14335</name>
</gene>
<organism evidence="4 5">
    <name type="scientific">Pseudomaricurvus hydrocarbonicus</name>
    <dbReference type="NCBI Taxonomy" id="1470433"/>
    <lineage>
        <taxon>Bacteria</taxon>
        <taxon>Pseudomonadati</taxon>
        <taxon>Pseudomonadota</taxon>
        <taxon>Gammaproteobacteria</taxon>
        <taxon>Cellvibrionales</taxon>
        <taxon>Cellvibrionaceae</taxon>
        <taxon>Pseudomaricurvus</taxon>
    </lineage>
</organism>
<comment type="similarity">
    <text evidence="1">Belongs to the transposase IS21/IS408/IS1162 family.</text>
</comment>
<dbReference type="InterPro" id="IPR054353">
    <property type="entry name" value="IstA-like_C"/>
</dbReference>
<evidence type="ECO:0000256" key="2">
    <source>
        <dbReference type="SAM" id="MobiDB-lite"/>
    </source>
</evidence>
<sequence>MSGKRITDQQIRLYMTERKQGRTQIAAAAKASISERTARRIETGQLTTEPAPKRHWRTRKDPLADVWDCELVPMLEDNPELLPMTLFEYLCDNYPGQYDNSILRTLQRRIKSWKAKHGPAKEVMFRQTKEPGRLGLSDFTQLKGITITLLGQVFCHLLYHYRLTFSGWCYVKVICGGESFTALSTGLQNALWRSGGVPLEHRTDSLSAAFNNLAEKEQLTERYQDLCRHYHLKPTRNNPGQSHENGAIESPHGHLKRRIRQALLLRGSYDFASLEDYQGFIDGVVSKINRQNRSRFEQERPYLQPLPKRRTQDYAEHRVLISRSSTFDLRRVTYTVPSRFISERLYVQLYDERLELFHGHEKVLVLPRAYASKTQRARQVDYRHVIDSLVKKPQAFRHSQLRDDLLPGPDYHRIWRHIDETLPPHKACRYIVRLLHLAATEQCESALGRYVLKHIDRGELPSELQCRKHFSGDATVVPLIVTKQHALGDYDQLLNRSQEVHHG</sequence>
<evidence type="ECO:0000313" key="5">
    <source>
        <dbReference type="Proteomes" id="UP000787472"/>
    </source>
</evidence>
<dbReference type="Pfam" id="PF22483">
    <property type="entry name" value="Mu-transpos_C_2"/>
    <property type="match status" value="1"/>
</dbReference>
<name>A0A9E5MMI0_9GAMM</name>
<dbReference type="InterPro" id="IPR012337">
    <property type="entry name" value="RNaseH-like_sf"/>
</dbReference>
<protein>
    <submittedName>
        <fullName evidence="4">IS21 family transposase</fullName>
    </submittedName>
</protein>
<dbReference type="EMBL" id="JAAONZ010000011">
    <property type="protein sequence ID" value="NHO66725.1"/>
    <property type="molecule type" value="Genomic_DNA"/>
</dbReference>